<dbReference type="Proteomes" id="UP000202317">
    <property type="component" value="Segment"/>
</dbReference>
<sequence length="72" mass="8150">MGLCCNSCLDKININDVEDGNWEDDDDNNKKRCCFCCTCCRCTICLLVISFIICIVILFPSIFLAIKTKLAF</sequence>
<dbReference type="RefSeq" id="YP_654522.1">
    <property type="nucleotide sequence ID" value="NC_008168.1"/>
</dbReference>
<keyword evidence="1" id="KW-0812">Transmembrane</keyword>
<dbReference type="KEGG" id="vg:4155926"/>
<keyword evidence="1" id="KW-0472">Membrane</keyword>
<feature type="transmembrane region" description="Helical" evidence="1">
    <location>
        <begin position="46"/>
        <end position="66"/>
    </location>
</feature>
<reference evidence="2 3" key="1">
    <citation type="journal article" date="2006" name="J. Gen. Virol.">
        <title>Sequence analysis of the Choristoneura occidentalis granulovirus genome.</title>
        <authorList>
            <person name="Escasa S.R."/>
            <person name="Lauzon H.A.M."/>
            <person name="Mathur A.C."/>
            <person name="Krell P.J."/>
            <person name="Arif B.M."/>
        </authorList>
    </citation>
    <scope>NUCLEOTIDE SEQUENCE [LARGE SCALE GENOMIC DNA]</scope>
</reference>
<name>Q1A4J5_9BBAC</name>
<keyword evidence="1" id="KW-1133">Transmembrane helix</keyword>
<proteinExistence type="predicted"/>
<organism evidence="2 3">
    <name type="scientific">Choristoneura occidentalis granulovirus</name>
    <dbReference type="NCBI Taxonomy" id="364745"/>
    <lineage>
        <taxon>Viruses</taxon>
        <taxon>Viruses incertae sedis</taxon>
        <taxon>Naldaviricetes</taxon>
        <taxon>Lefavirales</taxon>
        <taxon>Baculoviridae</taxon>
        <taxon>Betabaculovirus</taxon>
        <taxon>Betabaculovirus chofumiferanae</taxon>
    </lineage>
</organism>
<evidence type="ECO:0000256" key="1">
    <source>
        <dbReference type="SAM" id="Phobius"/>
    </source>
</evidence>
<accession>Q1A4J5</accession>
<evidence type="ECO:0000313" key="3">
    <source>
        <dbReference type="Proteomes" id="UP000202317"/>
    </source>
</evidence>
<dbReference type="GeneID" id="4155926"/>
<protein>
    <submittedName>
        <fullName evidence="2">Uncharacterized protein</fullName>
    </submittedName>
</protein>
<evidence type="ECO:0000313" key="2">
    <source>
        <dbReference type="EMBL" id="ABC61235.1"/>
    </source>
</evidence>
<keyword evidence="3" id="KW-1185">Reference proteome</keyword>
<dbReference type="EMBL" id="DQ333351">
    <property type="protein sequence ID" value="ABC61235.1"/>
    <property type="molecule type" value="Genomic_DNA"/>
</dbReference>